<name>A0A250AYT2_9GAMM</name>
<dbReference type="KEGG" id="gqu:AWC35_07150"/>
<evidence type="ECO:0000313" key="3">
    <source>
        <dbReference type="EMBL" id="ATA19143.1"/>
    </source>
</evidence>
<dbReference type="GO" id="GO:0009289">
    <property type="term" value="C:pilus"/>
    <property type="evidence" value="ECO:0007669"/>
    <property type="project" value="InterPro"/>
</dbReference>
<dbReference type="AlphaFoldDB" id="A0A250AYT2"/>
<organism evidence="3 4">
    <name type="scientific">Gibbsiella quercinecans</name>
    <dbReference type="NCBI Taxonomy" id="929813"/>
    <lineage>
        <taxon>Bacteria</taxon>
        <taxon>Pseudomonadati</taxon>
        <taxon>Pseudomonadota</taxon>
        <taxon>Gammaproteobacteria</taxon>
        <taxon>Enterobacterales</taxon>
        <taxon>Yersiniaceae</taxon>
        <taxon>Gibbsiella</taxon>
    </lineage>
</organism>
<proteinExistence type="predicted"/>
<evidence type="ECO:0000259" key="2">
    <source>
        <dbReference type="Pfam" id="PF00419"/>
    </source>
</evidence>
<dbReference type="InterPro" id="IPR000259">
    <property type="entry name" value="Adhesion_dom_fimbrial"/>
</dbReference>
<gene>
    <name evidence="3" type="ORF">AWC35_07150</name>
</gene>
<dbReference type="GO" id="GO:0007155">
    <property type="term" value="P:cell adhesion"/>
    <property type="evidence" value="ECO:0007669"/>
    <property type="project" value="InterPro"/>
</dbReference>
<dbReference type="RefSeq" id="WP_095845745.1">
    <property type="nucleotide sequence ID" value="NZ_CP014136.1"/>
</dbReference>
<feature type="signal peptide" evidence="1">
    <location>
        <begin position="1"/>
        <end position="28"/>
    </location>
</feature>
<protein>
    <recommendedName>
        <fullName evidence="2">Fimbrial-type adhesion domain-containing protein</fullName>
    </recommendedName>
</protein>
<evidence type="ECO:0000313" key="4">
    <source>
        <dbReference type="Proteomes" id="UP000217182"/>
    </source>
</evidence>
<dbReference type="Proteomes" id="UP000217182">
    <property type="component" value="Chromosome"/>
</dbReference>
<dbReference type="OrthoDB" id="6537458at2"/>
<feature type="chain" id="PRO_5013326923" description="Fimbrial-type adhesion domain-containing protein" evidence="1">
    <location>
        <begin position="29"/>
        <end position="359"/>
    </location>
</feature>
<dbReference type="InterPro" id="IPR008966">
    <property type="entry name" value="Adhesion_dom_sf"/>
</dbReference>
<sequence length="359" mass="38188">MQIIMFKKYLLNVLLALFGLFAGGQVHAAWCDPYGILIGDRSMAVTSNGSTDISDMLSLSNSYSYTQSSNFSNYTLQCWSGSTTLYYRNGINGGYTVKFTNGDLDTYIKFTASLSKSSQTFTGFVNTTIAASTFDADMTLNAEVVNGTTYDATTSGSSIELPVLYLVTSSGNSTYATASALRNVVSTSAQAASASFSYVKAFASMTVNFLPTTTTCVIENLAFSLPNTTVFALKSGDYSDSQFTIPVSCSGSVNSLATKTFNLRAYSNDLVDTGNYIIRNPSSTSSGIGFQLFNSAADPIKMSSTFDSSATSLASMTKSSSLVSSLTGIDIGARYKIYDSSNLSAGSVVGTMVIYMEYE</sequence>
<feature type="domain" description="Fimbrial-type adhesion" evidence="2">
    <location>
        <begin position="205"/>
        <end position="358"/>
    </location>
</feature>
<accession>A0A250AYT2</accession>
<dbReference type="Pfam" id="PF00419">
    <property type="entry name" value="Fimbrial"/>
    <property type="match status" value="1"/>
</dbReference>
<evidence type="ECO:0000256" key="1">
    <source>
        <dbReference type="SAM" id="SignalP"/>
    </source>
</evidence>
<keyword evidence="4" id="KW-1185">Reference proteome</keyword>
<dbReference type="EMBL" id="CP014136">
    <property type="protein sequence ID" value="ATA19143.1"/>
    <property type="molecule type" value="Genomic_DNA"/>
</dbReference>
<dbReference type="SUPFAM" id="SSF49401">
    <property type="entry name" value="Bacterial adhesins"/>
    <property type="match status" value="1"/>
</dbReference>
<keyword evidence="1" id="KW-0732">Signal</keyword>
<reference evidence="3 4" key="1">
    <citation type="submission" date="2016-01" db="EMBL/GenBank/DDBJ databases">
        <authorList>
            <person name="Oliw E.H."/>
        </authorList>
    </citation>
    <scope>NUCLEOTIDE SEQUENCE [LARGE SCALE GENOMIC DNA]</scope>
    <source>
        <strain evidence="3 4">FRB97</strain>
    </source>
</reference>